<accession>A0A8J6Z5P2</accession>
<feature type="transmembrane region" description="Helical" evidence="1">
    <location>
        <begin position="333"/>
        <end position="354"/>
    </location>
</feature>
<evidence type="ECO:0008006" key="4">
    <source>
        <dbReference type="Google" id="ProtNLM"/>
    </source>
</evidence>
<sequence>MEILEGALAFSVVMIVLATVVTGITEAWLRARRKRQAMLADALCQMVLDLSAKPGDGNVFWLQARPEGWPVRLVDELTYNTTLGPMEMYRAPPGWAARLMHALRDLLGATWYAALHPGAAASRQGLSHAARRKAAAARQAGEGAMAKEAVEPGLCLPHRCRIDQLTPEGFARRLARNPDYRDRIVTAQDWEAALRGFLKYQALTHERFRKYAATAALVVALGVAVVFNINAGRVFLYVMQDDSAREALIDSAPEIDALYHSYLERLAASSDPAQRDALERQVEAMRGFYGETIGRMTEAQSLPVGFDYYPHCRLLGAAAPACDSSIGDTDRPVIWLANVVIAGFLIGLGGPFWYKVFDGLSRLSRMLGRGASPAVDPELLGSNGDIGAGVKPRTERETIRDAVEAALDERRLLGWGEA</sequence>
<keyword evidence="1" id="KW-0472">Membrane</keyword>
<gene>
    <name evidence="2" type="ORF">ICN82_01830</name>
</gene>
<comment type="caution">
    <text evidence="2">The sequence shown here is derived from an EMBL/GenBank/DDBJ whole genome shotgun (WGS) entry which is preliminary data.</text>
</comment>
<dbReference type="AlphaFoldDB" id="A0A8J6Z5P2"/>
<evidence type="ECO:0000256" key="1">
    <source>
        <dbReference type="SAM" id="Phobius"/>
    </source>
</evidence>
<evidence type="ECO:0000313" key="2">
    <source>
        <dbReference type="EMBL" id="MBE3636941.1"/>
    </source>
</evidence>
<keyword evidence="3" id="KW-1185">Reference proteome</keyword>
<dbReference type="Proteomes" id="UP000609121">
    <property type="component" value="Unassembled WGS sequence"/>
</dbReference>
<name>A0A8J6Z5P2_9RHOB</name>
<proteinExistence type="predicted"/>
<feature type="transmembrane region" description="Helical" evidence="1">
    <location>
        <begin position="211"/>
        <end position="229"/>
    </location>
</feature>
<keyword evidence="1" id="KW-0812">Transmembrane</keyword>
<dbReference type="RefSeq" id="WP_193179126.1">
    <property type="nucleotide sequence ID" value="NZ_JACVXA010000004.1"/>
</dbReference>
<organism evidence="2 3">
    <name type="scientific">Mangrovicoccus algicola</name>
    <dbReference type="NCBI Taxonomy" id="2771008"/>
    <lineage>
        <taxon>Bacteria</taxon>
        <taxon>Pseudomonadati</taxon>
        <taxon>Pseudomonadota</taxon>
        <taxon>Alphaproteobacteria</taxon>
        <taxon>Rhodobacterales</taxon>
        <taxon>Paracoccaceae</taxon>
        <taxon>Mangrovicoccus</taxon>
    </lineage>
</organism>
<keyword evidence="1" id="KW-1133">Transmembrane helix</keyword>
<reference evidence="2" key="1">
    <citation type="submission" date="2020-09" db="EMBL/GenBank/DDBJ databases">
        <title>A novel bacterium of genus Mangrovicoccus, isolated from South China Sea.</title>
        <authorList>
            <person name="Huang H."/>
            <person name="Mo K."/>
            <person name="Hu Y."/>
        </authorList>
    </citation>
    <scope>NUCLEOTIDE SEQUENCE</scope>
    <source>
        <strain evidence="2">HB182678</strain>
    </source>
</reference>
<dbReference type="EMBL" id="JACVXA010000004">
    <property type="protein sequence ID" value="MBE3636941.1"/>
    <property type="molecule type" value="Genomic_DNA"/>
</dbReference>
<evidence type="ECO:0000313" key="3">
    <source>
        <dbReference type="Proteomes" id="UP000609121"/>
    </source>
</evidence>
<protein>
    <recommendedName>
        <fullName evidence="4">DUF4239 domain-containing protein</fullName>
    </recommendedName>
</protein>
<feature type="transmembrane region" description="Helical" evidence="1">
    <location>
        <begin position="6"/>
        <end position="29"/>
    </location>
</feature>